<name>A0A9Q0RIF8_ANAIG</name>
<evidence type="ECO:0000313" key="9">
    <source>
        <dbReference type="Proteomes" id="UP001149090"/>
    </source>
</evidence>
<keyword evidence="9" id="KW-1185">Reference proteome</keyword>
<dbReference type="PANTHER" id="PTHR16318:SF0">
    <property type="entry name" value="GAMMA-SECRETASE SUBUNIT PEN-2"/>
    <property type="match status" value="1"/>
</dbReference>
<dbReference type="Proteomes" id="UP001149090">
    <property type="component" value="Unassembled WGS sequence"/>
</dbReference>
<comment type="similarity">
    <text evidence="2">Belongs to the PEN-2 family.</text>
</comment>
<evidence type="ECO:0000256" key="1">
    <source>
        <dbReference type="ARBA" id="ARBA00004141"/>
    </source>
</evidence>
<dbReference type="OMA" id="KLYLCKW"/>
<organism evidence="8 9">
    <name type="scientific">Anaeramoeba ignava</name>
    <name type="common">Anaerobic marine amoeba</name>
    <dbReference type="NCBI Taxonomy" id="1746090"/>
    <lineage>
        <taxon>Eukaryota</taxon>
        <taxon>Metamonada</taxon>
        <taxon>Anaeramoebidae</taxon>
        <taxon>Anaeramoeba</taxon>
    </lineage>
</organism>
<evidence type="ECO:0000256" key="2">
    <source>
        <dbReference type="ARBA" id="ARBA00009607"/>
    </source>
</evidence>
<dbReference type="PANTHER" id="PTHR16318">
    <property type="entry name" value="GAMMA-SECRETASE SUBUNIT PEN-2"/>
    <property type="match status" value="1"/>
</dbReference>
<sequence>MDPSTPLTEEQKIKVAKKMYIAGFFFLPWLWFCLAIYFRKEKNEILQKYVKKAYFGFFVFTFFLLTWMAVFLSQRDRWGVKGDNLSVNIPYGDSNYDS</sequence>
<evidence type="ECO:0000313" key="8">
    <source>
        <dbReference type="EMBL" id="KAJ5079739.1"/>
    </source>
</evidence>
<evidence type="ECO:0000256" key="7">
    <source>
        <dbReference type="SAM" id="Phobius"/>
    </source>
</evidence>
<dbReference type="EMBL" id="JAPDFW010000022">
    <property type="protein sequence ID" value="KAJ5079739.1"/>
    <property type="molecule type" value="Genomic_DNA"/>
</dbReference>
<accession>A0A9Q0RIF8</accession>
<proteinExistence type="inferred from homology"/>
<evidence type="ECO:0000256" key="3">
    <source>
        <dbReference type="ARBA" id="ARBA00022692"/>
    </source>
</evidence>
<dbReference type="GO" id="GO:0007219">
    <property type="term" value="P:Notch signaling pathway"/>
    <property type="evidence" value="ECO:0007669"/>
    <property type="project" value="UniProtKB-KW"/>
</dbReference>
<gene>
    <name evidence="8" type="ORF">M0811_04049</name>
</gene>
<keyword evidence="5 7" id="KW-1133">Transmembrane helix</keyword>
<comment type="subcellular location">
    <subcellularLocation>
        <location evidence="1">Membrane</location>
        <topology evidence="1">Multi-pass membrane protein</topology>
    </subcellularLocation>
</comment>
<keyword evidence="3 7" id="KW-0812">Transmembrane</keyword>
<protein>
    <submittedName>
        <fullName evidence="8">Gamma-secretase subunit pen-2</fullName>
    </submittedName>
</protein>
<dbReference type="AlphaFoldDB" id="A0A9Q0RIF8"/>
<reference evidence="8" key="1">
    <citation type="submission" date="2022-10" db="EMBL/GenBank/DDBJ databases">
        <title>Novel sulphate-reducing endosymbionts in the free-living metamonad Anaeramoeba.</title>
        <authorList>
            <person name="Jerlstrom-Hultqvist J."/>
            <person name="Cepicka I."/>
            <person name="Gallot-Lavallee L."/>
            <person name="Salas-Leiva D."/>
            <person name="Curtis B.A."/>
            <person name="Zahonova K."/>
            <person name="Pipaliya S."/>
            <person name="Dacks J."/>
            <person name="Roger A.J."/>
        </authorList>
    </citation>
    <scope>NUCLEOTIDE SEQUENCE</scope>
    <source>
        <strain evidence="8">BMAN</strain>
    </source>
</reference>
<feature type="transmembrane region" description="Helical" evidence="7">
    <location>
        <begin position="20"/>
        <end position="38"/>
    </location>
</feature>
<keyword evidence="6 7" id="KW-0472">Membrane</keyword>
<keyword evidence="4" id="KW-0914">Notch signaling pathway</keyword>
<feature type="transmembrane region" description="Helical" evidence="7">
    <location>
        <begin position="53"/>
        <end position="72"/>
    </location>
</feature>
<dbReference type="InterPro" id="IPR019379">
    <property type="entry name" value="Gamma_Secretase_Asp_P_PEN2"/>
</dbReference>
<evidence type="ECO:0000256" key="6">
    <source>
        <dbReference type="ARBA" id="ARBA00023136"/>
    </source>
</evidence>
<dbReference type="GO" id="GO:0070765">
    <property type="term" value="C:gamma-secretase complex"/>
    <property type="evidence" value="ECO:0007669"/>
    <property type="project" value="TreeGrafter"/>
</dbReference>
<evidence type="ECO:0000256" key="4">
    <source>
        <dbReference type="ARBA" id="ARBA00022976"/>
    </source>
</evidence>
<evidence type="ECO:0000256" key="5">
    <source>
        <dbReference type="ARBA" id="ARBA00022989"/>
    </source>
</evidence>
<dbReference type="OrthoDB" id="524898at2759"/>
<comment type="caution">
    <text evidence="8">The sequence shown here is derived from an EMBL/GenBank/DDBJ whole genome shotgun (WGS) entry which is preliminary data.</text>
</comment>
<dbReference type="Pfam" id="PF10251">
    <property type="entry name" value="PEN-2"/>
    <property type="match status" value="1"/>
</dbReference>